<gene>
    <name evidence="3" type="ORF">BRETT_000144</name>
</gene>
<dbReference type="EMBL" id="CP063131">
    <property type="protein sequence ID" value="QOU18417.1"/>
    <property type="molecule type" value="Genomic_DNA"/>
</dbReference>
<evidence type="ECO:0000259" key="2">
    <source>
        <dbReference type="Pfam" id="PF08547"/>
    </source>
</evidence>
<dbReference type="InterPro" id="IPR013862">
    <property type="entry name" value="Kei1"/>
</dbReference>
<dbReference type="Proteomes" id="UP000663131">
    <property type="component" value="Chromosome 3"/>
</dbReference>
<dbReference type="Pfam" id="PF08547">
    <property type="entry name" value="CIA30"/>
    <property type="match status" value="1"/>
</dbReference>
<organism evidence="3 4">
    <name type="scientific">Dekkera bruxellensis</name>
    <name type="common">Brettanomyces custersii</name>
    <dbReference type="NCBI Taxonomy" id="5007"/>
    <lineage>
        <taxon>Eukaryota</taxon>
        <taxon>Fungi</taxon>
        <taxon>Dikarya</taxon>
        <taxon>Ascomycota</taxon>
        <taxon>Saccharomycotina</taxon>
        <taxon>Pichiomycetes</taxon>
        <taxon>Pichiales</taxon>
        <taxon>Pichiaceae</taxon>
        <taxon>Brettanomyces</taxon>
    </lineage>
</organism>
<dbReference type="PANTHER" id="PTHR28077">
    <property type="entry name" value="INOSITOL PHOSPHORYLCERAMIDE SYNTHASE REGULATORY SUBUNIT KEI1"/>
    <property type="match status" value="1"/>
</dbReference>
<protein>
    <recommendedName>
        <fullName evidence="2">NADH:ubiquinone oxidoreductase intermediate-associated protein 30 domain-containing protein</fullName>
    </recommendedName>
</protein>
<dbReference type="GO" id="GO:0006673">
    <property type="term" value="P:inositol phosphoceramide metabolic process"/>
    <property type="evidence" value="ECO:0007669"/>
    <property type="project" value="InterPro"/>
</dbReference>
<dbReference type="GO" id="GO:0070917">
    <property type="term" value="F:inositol phosphoceramide synthase regulator activity"/>
    <property type="evidence" value="ECO:0007669"/>
    <property type="project" value="InterPro"/>
</dbReference>
<dbReference type="InterPro" id="IPR013857">
    <property type="entry name" value="NADH-UbQ_OxRdtase-assoc_prot30"/>
</dbReference>
<reference evidence="3" key="1">
    <citation type="submission" date="2020-10" db="EMBL/GenBank/DDBJ databases">
        <authorList>
            <person name="Palmer J.M."/>
        </authorList>
    </citation>
    <scope>NUCLEOTIDE SEQUENCE</scope>
    <source>
        <strain evidence="3">UCD 2041</strain>
    </source>
</reference>
<keyword evidence="1" id="KW-0472">Membrane</keyword>
<reference evidence="3" key="2">
    <citation type="journal article" name="BMC Genomics">
        <title>New genome assemblies reveal patterns of domestication and adaptation across Brettanomyces (Dekkera) species.</title>
        <authorList>
            <person name="Roach M.J."/>
            <person name="Borneman A.R."/>
        </authorList>
    </citation>
    <scope>NUCLEOTIDE SEQUENCE</scope>
    <source>
        <strain evidence="3">UCD 2041</strain>
    </source>
</reference>
<accession>A0A871QYG0</accession>
<dbReference type="GO" id="GO:0070916">
    <property type="term" value="C:inositol phosphoceramide synthase complex"/>
    <property type="evidence" value="ECO:0007669"/>
    <property type="project" value="TreeGrafter"/>
</dbReference>
<feature type="domain" description="NADH:ubiquinone oxidoreductase intermediate-associated protein 30" evidence="2">
    <location>
        <begin position="208"/>
        <end position="409"/>
    </location>
</feature>
<feature type="transmembrane region" description="Helical" evidence="1">
    <location>
        <begin position="20"/>
        <end position="38"/>
    </location>
</feature>
<name>A0A871QYG0_DEKBR</name>
<evidence type="ECO:0000313" key="4">
    <source>
        <dbReference type="Proteomes" id="UP000663131"/>
    </source>
</evidence>
<dbReference type="KEGG" id="bbrx:BRETT_000144"/>
<dbReference type="OrthoDB" id="42561at2759"/>
<dbReference type="GeneID" id="64572070"/>
<keyword evidence="1" id="KW-0812">Transmembrane</keyword>
<dbReference type="Pfam" id="PF08552">
    <property type="entry name" value="Kei1"/>
    <property type="match status" value="1"/>
</dbReference>
<proteinExistence type="predicted"/>
<dbReference type="RefSeq" id="XP_041134911.1">
    <property type="nucleotide sequence ID" value="XM_041278716.1"/>
</dbReference>
<evidence type="ECO:0000256" key="1">
    <source>
        <dbReference type="SAM" id="Phobius"/>
    </source>
</evidence>
<dbReference type="PANTHER" id="PTHR28077:SF1">
    <property type="entry name" value="INOSITOL PHOSPHORYLCERAMIDE SYNTHASE REGULATORY SUBUNIT KEI1"/>
    <property type="match status" value="1"/>
</dbReference>
<keyword evidence="1" id="KW-1133">Transmembrane helix</keyword>
<evidence type="ECO:0000313" key="3">
    <source>
        <dbReference type="EMBL" id="QOU18417.1"/>
    </source>
</evidence>
<dbReference type="AlphaFoldDB" id="A0A871QYG0"/>
<dbReference type="GO" id="GO:0000139">
    <property type="term" value="C:Golgi membrane"/>
    <property type="evidence" value="ECO:0007669"/>
    <property type="project" value="TreeGrafter"/>
</dbReference>
<feature type="transmembrane region" description="Helical" evidence="1">
    <location>
        <begin position="125"/>
        <end position="150"/>
    </location>
</feature>
<sequence length="456" mass="52625">MCGPYGLLSLLTGHPINFMQWFYFLTSTVVLVFFLVGFRSVHHPNINTFSLVAMIYFIDTFAGCIFTAYFVWFWFKNETNASEGSSDTSSSDKTNDEEVAAEVVRLVKRVSEDLSSQSASESYELFMTVILTLLTTVFRFYFLLIMLSFFKQMVRQSKYNSRFRLSTAPTSTGKFAALLNRIELSKIWTFLKKQVVAPPTPTQLSLLDFSNLKTFSKIQTTSDSVLGGYSTAYVDPYRLEDGRLVAQFHGNLNQTLPASNPNVKQSGWAMFKTKNRNPKPNAQFKPFYWFKKQTNFWWDFTPFQVIHLRVANLTPNRKFMLNVQSDTMSRTDLFQHRLLTNMFDNEEEPLSRQDQEIQWEDLFVNIDDLVLTNRGQVQIQYYGEFERDRVKSVGLSISDKIFGPFNLLIDRIECVAGITYLNQMNQSRERVEYLGEADKQRLLAGNGGTKSTKKLS</sequence>
<feature type="transmembrane region" description="Helical" evidence="1">
    <location>
        <begin position="50"/>
        <end position="75"/>
    </location>
</feature>